<dbReference type="GeneID" id="77260953"/>
<accession>A0A8D3Y2X4</accession>
<dbReference type="PROSITE" id="PS51007">
    <property type="entry name" value="CYTC"/>
    <property type="match status" value="1"/>
</dbReference>
<keyword evidence="2 4" id="KW-0479">Metal-binding</keyword>
<proteinExistence type="predicted"/>
<dbReference type="Pfam" id="PF13442">
    <property type="entry name" value="Cytochrome_CBB3"/>
    <property type="match status" value="1"/>
</dbReference>
<feature type="domain" description="Cytochrome c" evidence="5">
    <location>
        <begin position="67"/>
        <end position="152"/>
    </location>
</feature>
<dbReference type="Gene3D" id="1.10.760.10">
    <property type="entry name" value="Cytochrome c-like domain"/>
    <property type="match status" value="1"/>
</dbReference>
<keyword evidence="9" id="KW-1185">Reference proteome</keyword>
<dbReference type="Proteomes" id="UP000031271">
    <property type="component" value="Chromosome"/>
</dbReference>
<evidence type="ECO:0000313" key="7">
    <source>
        <dbReference type="EMBL" id="SDM09864.1"/>
    </source>
</evidence>
<reference evidence="6 8" key="3">
    <citation type="journal article" name="Genome Announc.">
        <title>Complete Genome Sequence of Pseudomonas balearica DSM 6083T.</title>
        <authorList>
            <person name="Bennasar-Figueras A."/>
            <person name="Salva-Serra F."/>
            <person name="Jaen-Luchoro D."/>
            <person name="Segui C."/>
            <person name="Aliaga F."/>
            <person name="Busquets A."/>
            <person name="Gomila M."/>
            <person name="Moore E.R."/>
            <person name="Lalucat J."/>
        </authorList>
    </citation>
    <scope>NUCLEOTIDE SEQUENCE [LARGE SCALE GENOMIC DNA]</scope>
    <source>
        <strain evidence="8">DSM 6083</strain>
        <strain evidence="6">DSM6083</strain>
    </source>
</reference>
<organism evidence="6 8">
    <name type="scientific">Stutzerimonas balearica DSM 6083</name>
    <dbReference type="NCBI Taxonomy" id="1123016"/>
    <lineage>
        <taxon>Bacteria</taxon>
        <taxon>Pseudomonadati</taxon>
        <taxon>Pseudomonadota</taxon>
        <taxon>Gammaproteobacteria</taxon>
        <taxon>Pseudomonadales</taxon>
        <taxon>Pseudomonadaceae</taxon>
        <taxon>Stutzerimonas</taxon>
    </lineage>
</organism>
<dbReference type="GO" id="GO:0009055">
    <property type="term" value="F:electron transfer activity"/>
    <property type="evidence" value="ECO:0007669"/>
    <property type="project" value="InterPro"/>
</dbReference>
<evidence type="ECO:0000313" key="9">
    <source>
        <dbReference type="Proteomes" id="UP000182276"/>
    </source>
</evidence>
<dbReference type="InterPro" id="IPR036909">
    <property type="entry name" value="Cyt_c-like_dom_sf"/>
</dbReference>
<evidence type="ECO:0000256" key="4">
    <source>
        <dbReference type="PROSITE-ProRule" id="PRU00433"/>
    </source>
</evidence>
<evidence type="ECO:0000256" key="3">
    <source>
        <dbReference type="ARBA" id="ARBA00023004"/>
    </source>
</evidence>
<dbReference type="SUPFAM" id="SSF46626">
    <property type="entry name" value="Cytochrome c"/>
    <property type="match status" value="1"/>
</dbReference>
<keyword evidence="3 4" id="KW-0408">Iron</keyword>
<dbReference type="GO" id="GO:0020037">
    <property type="term" value="F:heme binding"/>
    <property type="evidence" value="ECO:0007669"/>
    <property type="project" value="InterPro"/>
</dbReference>
<dbReference type="KEGG" id="pbm:CL52_13685"/>
<evidence type="ECO:0000259" key="5">
    <source>
        <dbReference type="PROSITE" id="PS51007"/>
    </source>
</evidence>
<reference evidence="7 9" key="2">
    <citation type="submission" date="2016-10" db="EMBL/GenBank/DDBJ databases">
        <authorList>
            <person name="Varghese N."/>
            <person name="Submissions S."/>
        </authorList>
    </citation>
    <scope>NUCLEOTIDE SEQUENCE [LARGE SCALE GENOMIC DNA]</scope>
    <source>
        <strain evidence="7 9">DSM 6083</strain>
    </source>
</reference>
<dbReference type="InterPro" id="IPR009056">
    <property type="entry name" value="Cyt_c-like_dom"/>
</dbReference>
<dbReference type="PANTHER" id="PTHR40394:SF2">
    <property type="entry name" value="QUINOL:CYTOCHROME C OXIDOREDUCTASE MEMBRANE PROTEIN"/>
    <property type="match status" value="1"/>
</dbReference>
<dbReference type="PANTHER" id="PTHR40394">
    <property type="entry name" value="LIPOPROTEIN-RELATED"/>
    <property type="match status" value="1"/>
</dbReference>
<evidence type="ECO:0000313" key="8">
    <source>
        <dbReference type="Proteomes" id="UP000031271"/>
    </source>
</evidence>
<keyword evidence="1 4" id="KW-0349">Heme</keyword>
<dbReference type="Proteomes" id="UP000182276">
    <property type="component" value="Unassembled WGS sequence"/>
</dbReference>
<evidence type="ECO:0000313" key="6">
    <source>
        <dbReference type="EMBL" id="AJE16032.1"/>
    </source>
</evidence>
<dbReference type="RefSeq" id="WP_041109244.1">
    <property type="nucleotide sequence ID" value="NZ_CP007511.1"/>
</dbReference>
<dbReference type="GO" id="GO:0046872">
    <property type="term" value="F:metal ion binding"/>
    <property type="evidence" value="ECO:0007669"/>
    <property type="project" value="UniProtKB-KW"/>
</dbReference>
<gene>
    <name evidence="6" type="ORF">CL52_13685</name>
    <name evidence="7" type="ORF">SAMN05660875_102215</name>
</gene>
<dbReference type="EMBL" id="CP007511">
    <property type="protein sequence ID" value="AJE16032.1"/>
    <property type="molecule type" value="Genomic_DNA"/>
</dbReference>
<dbReference type="EMBL" id="FNHO01000002">
    <property type="protein sequence ID" value="SDM09864.1"/>
    <property type="molecule type" value="Genomic_DNA"/>
</dbReference>
<name>A0A8D3Y2X4_9GAMM</name>
<dbReference type="PROSITE" id="PS51257">
    <property type="entry name" value="PROKAR_LIPOPROTEIN"/>
    <property type="match status" value="1"/>
</dbReference>
<reference evidence="8" key="1">
    <citation type="submission" date="2014-03" db="EMBL/GenBank/DDBJ databases">
        <title>Complete genome of Pseudomonas balearica DSM 6083T, a sewage water isolate from an enrichment with 2-methylnaphthalene.</title>
        <authorList>
            <person name="Salva-Serra F."/>
            <person name="Jaen-Luchoro D."/>
            <person name="Busquets A."/>
            <person name="Pena A."/>
            <person name="Gomila M."/>
            <person name="Bosch R."/>
            <person name="Nogales B."/>
            <person name="Garcia-Valdes E."/>
            <person name="Lalucat J."/>
            <person name="Bennasar A."/>
        </authorList>
    </citation>
    <scope>NUCLEOTIDE SEQUENCE [LARGE SCALE GENOMIC DNA]</scope>
    <source>
        <strain evidence="8">DSM 6083</strain>
    </source>
</reference>
<protein>
    <submittedName>
        <fullName evidence="6 7">Cytochrome C</fullName>
    </submittedName>
</protein>
<evidence type="ECO:0000256" key="2">
    <source>
        <dbReference type="ARBA" id="ARBA00022723"/>
    </source>
</evidence>
<evidence type="ECO:0000256" key="1">
    <source>
        <dbReference type="ARBA" id="ARBA00022617"/>
    </source>
</evidence>
<dbReference type="AlphaFoldDB" id="A0A8D3Y2X4"/>
<sequence>MRVLILLMLLALAGCDDMARQEKLKAQGSARVFANGAVNQAPPAFTVARGDLAREARLYRRPPMSRALLERGRERFDIFCSPCHGLLGNGEGVVVQRGFPKPPDLAAARLREAPDRHYIEVISHGYGQMYSYASRIPPADRWAIVAYVRALQRSQGVPLEQLSAAQRRRLEGRP</sequence>